<feature type="region of interest" description="Disordered" evidence="1">
    <location>
        <begin position="638"/>
        <end position="779"/>
    </location>
</feature>
<evidence type="ECO:0000313" key="3">
    <source>
        <dbReference type="Proteomes" id="UP001141327"/>
    </source>
</evidence>
<feature type="compositionally biased region" description="Low complexity" evidence="1">
    <location>
        <begin position="831"/>
        <end position="871"/>
    </location>
</feature>
<feature type="compositionally biased region" description="Acidic residues" evidence="1">
    <location>
        <begin position="412"/>
        <end position="423"/>
    </location>
</feature>
<feature type="region of interest" description="Disordered" evidence="1">
    <location>
        <begin position="155"/>
        <end position="211"/>
    </location>
</feature>
<feature type="region of interest" description="Disordered" evidence="1">
    <location>
        <begin position="953"/>
        <end position="980"/>
    </location>
</feature>
<feature type="region of interest" description="Disordered" evidence="1">
    <location>
        <begin position="371"/>
        <end position="469"/>
    </location>
</feature>
<reference evidence="2" key="1">
    <citation type="journal article" date="2022" name="bioRxiv">
        <title>Genomics of Preaxostyla Flagellates Illuminates Evolutionary Transitions and the Path Towards Mitochondrial Loss.</title>
        <authorList>
            <person name="Novak L.V.F."/>
            <person name="Treitli S.C."/>
            <person name="Pyrih J."/>
            <person name="Halakuc P."/>
            <person name="Pipaliya S.V."/>
            <person name="Vacek V."/>
            <person name="Brzon O."/>
            <person name="Soukal P."/>
            <person name="Eme L."/>
            <person name="Dacks J.B."/>
            <person name="Karnkowska A."/>
            <person name="Elias M."/>
            <person name="Hampl V."/>
        </authorList>
    </citation>
    <scope>NUCLEOTIDE SEQUENCE</scope>
    <source>
        <strain evidence="2">RCP-MX</strain>
    </source>
</reference>
<dbReference type="Proteomes" id="UP001141327">
    <property type="component" value="Unassembled WGS sequence"/>
</dbReference>
<organism evidence="2 3">
    <name type="scientific">Paratrimastix pyriformis</name>
    <dbReference type="NCBI Taxonomy" id="342808"/>
    <lineage>
        <taxon>Eukaryota</taxon>
        <taxon>Metamonada</taxon>
        <taxon>Preaxostyla</taxon>
        <taxon>Paratrimastigidae</taxon>
        <taxon>Paratrimastix</taxon>
    </lineage>
</organism>
<evidence type="ECO:0000256" key="1">
    <source>
        <dbReference type="SAM" id="MobiDB-lite"/>
    </source>
</evidence>
<feature type="compositionally biased region" description="Basic and acidic residues" evidence="1">
    <location>
        <begin position="457"/>
        <end position="469"/>
    </location>
</feature>
<dbReference type="EMBL" id="JAPMOS010000008">
    <property type="protein sequence ID" value="KAJ4461225.1"/>
    <property type="molecule type" value="Genomic_DNA"/>
</dbReference>
<evidence type="ECO:0000313" key="2">
    <source>
        <dbReference type="EMBL" id="KAJ4461225.1"/>
    </source>
</evidence>
<feature type="region of interest" description="Disordered" evidence="1">
    <location>
        <begin position="831"/>
        <end position="878"/>
    </location>
</feature>
<feature type="compositionally biased region" description="Pro residues" evidence="1">
    <location>
        <begin position="169"/>
        <end position="178"/>
    </location>
</feature>
<protein>
    <submittedName>
        <fullName evidence="2">Uncharacterized protein</fullName>
    </submittedName>
</protein>
<feature type="compositionally biased region" description="Low complexity" evidence="1">
    <location>
        <begin position="733"/>
        <end position="764"/>
    </location>
</feature>
<feature type="compositionally biased region" description="Basic and acidic residues" evidence="1">
    <location>
        <begin position="424"/>
        <end position="434"/>
    </location>
</feature>
<feature type="compositionally biased region" description="Low complexity" evidence="1">
    <location>
        <begin position="684"/>
        <end position="702"/>
    </location>
</feature>
<accession>A0ABQ8UUK1</accession>
<gene>
    <name evidence="2" type="ORF">PAPYR_2253</name>
</gene>
<keyword evidence="3" id="KW-1185">Reference proteome</keyword>
<feature type="region of interest" description="Disordered" evidence="1">
    <location>
        <begin position="246"/>
        <end position="267"/>
    </location>
</feature>
<proteinExistence type="predicted"/>
<feature type="compositionally biased region" description="Low complexity" evidence="1">
    <location>
        <begin position="966"/>
        <end position="980"/>
    </location>
</feature>
<feature type="compositionally biased region" description="Low complexity" evidence="1">
    <location>
        <begin position="663"/>
        <end position="673"/>
    </location>
</feature>
<feature type="compositionally biased region" description="Low complexity" evidence="1">
    <location>
        <begin position="435"/>
        <end position="454"/>
    </location>
</feature>
<name>A0ABQ8UUK1_9EUKA</name>
<comment type="caution">
    <text evidence="2">The sequence shown here is derived from an EMBL/GenBank/DDBJ whole genome shotgun (WGS) entry which is preliminary data.</text>
</comment>
<sequence>MAFSMRFKRSRRASMLCRGYGDHFTRHEMEIRGHTKLSSGLNPKNRPNVSRAATFGWLYATSVITRSNINAVSAGPSTISIENLDSSCEWYAHNEEGGDDDFGWQCGEAPPKGVEGPQAAPPPACGHLSVPCLRLKAPCTAPVIPSLGSALVWHRRSRQPPRSLSPSSGPDPVPACHPPHPRSGTVVPCDSIRPQEPPASQAASTPGEDAASVLSSIDNFTARQDEVRSVLSDYITDLHRRTVDAAEPGVSATATAGPDPRQEDGAPLVEFPPDYEDIVDIMTDEKGGSTRGGSHQTRQATGEEAQTHARCAHTHPMCFFQAALLAFLVNAPWLQYLYPQFFRGDQPAKVMQAFLEVKRLDMRLHKKQARRRAQLAAKAEMEANEQESGAAAAAMPPPGSKGKAGDSSSGGEGDEDGDDLDEVGLERHPPEEPRAPASPQGSRASRSTATTRRTAGPRKDFIKQNRDKATDRQARLCHLTPEEQARVEQILAEPDDDADLAPILPTATAALTPVATTAALTPKGGRAQSALSTLPDSASVMAAALGGAPGSAVGSSLVTSATGGTASTTSRVVVTLIDRVLVRRGVDGGWRGAWMVWCLPHPQTRRRHGYVPSEDNESRLAEIEVKLRALQEINSSATLPPDWETRSVASSMDRPPTVVGSSAAPTMAAPTPADSEPAPASGASRTPRSGVSSRGTGTTTGRHPPPPGRSTTGPGSSLRAPSPASGNPPHHPAAPSVATTSARTAASHRTGVSSTKSTKTAQSTVPPANKPAVIATADRDVRDYLRAERERKEDQTRMSEIDARLAAIQGGYGTVVTLGEERAAVMGTPRPYSLRASTSSSAAEAGAPAVPSSSSLQSQSSPAASESVTTAAPPPAPVSLEEAIGRLAHTLETECGVKLDLTGAEPEPAANEVATFLLEQTQLEVQSRLDDPLAAAQASDRVLEALERRLFGDDDDTSHTSAASLVGPQPQQGPAAVTPAGGAAGLLELCNELSSSETDLFKDHSCRPDPRTDE</sequence>